<feature type="domain" description="B12-binding" evidence="9">
    <location>
        <begin position="2"/>
        <end position="134"/>
    </location>
</feature>
<name>B8J9G1_ANAD2</name>
<comment type="cofactor">
    <cofactor evidence="1">
        <name>[4Fe-4S] cluster</name>
        <dbReference type="ChEBI" id="CHEBI:49883"/>
    </cofactor>
</comment>
<feature type="compositionally biased region" description="Gly residues" evidence="8">
    <location>
        <begin position="561"/>
        <end position="573"/>
    </location>
</feature>
<dbReference type="InterPro" id="IPR006158">
    <property type="entry name" value="Cobalamin-bd"/>
</dbReference>
<evidence type="ECO:0000256" key="7">
    <source>
        <dbReference type="ARBA" id="ARBA00023014"/>
    </source>
</evidence>
<organism evidence="11 12">
    <name type="scientific">Anaeromyxobacter dehalogenans (strain ATCC BAA-258 / DSM 21875 / 2CP-1)</name>
    <dbReference type="NCBI Taxonomy" id="455488"/>
    <lineage>
        <taxon>Bacteria</taxon>
        <taxon>Pseudomonadati</taxon>
        <taxon>Myxococcota</taxon>
        <taxon>Myxococcia</taxon>
        <taxon>Myxococcales</taxon>
        <taxon>Cystobacterineae</taxon>
        <taxon>Anaeromyxobacteraceae</taxon>
        <taxon>Anaeromyxobacter</taxon>
    </lineage>
</organism>
<evidence type="ECO:0000256" key="5">
    <source>
        <dbReference type="ARBA" id="ARBA00022723"/>
    </source>
</evidence>
<dbReference type="PROSITE" id="PS51918">
    <property type="entry name" value="RADICAL_SAM"/>
    <property type="match status" value="1"/>
</dbReference>
<keyword evidence="4" id="KW-0949">S-adenosyl-L-methionine</keyword>
<sequence length="573" mass="62824">MAGCDVVLVGYEDEENLGLRYLAAYLAQAGVTVDLAPYRAGVRRELLAYLRARRPRLVGFSLIFQGMLPDFADLVAYLRANGVAAHFTMGGHFPSLAWERTLALVPGLDTVVRHEGELTLLELVRALDQPARWRAIPGLAFRDHGVPAATPARPLVPTLDALPFPVRRRETLAARGVGIASLVASRGCYYDCSFCSVQTFYGEPPGPRRRTRSPGNVADEMQALHDGKGVRVFIFKDDDLATRGPRARGWIEAFARELEVRRLGRRIAWRISCRVDDLDADLLRRLRGVGLTWVYLGIESGSEQGLRTCNKRFTVDAVRRGVALLRRLRLAFDYGFMLLDPDSTFASVRESVGFLEDLGRRGDASVHFTKMFPYVGTAIAARLAAEGRLAGTDAAPDYAFRDPRLDLLQGFLSEAFHERNFGPTGLVSASRMAAFDLELATRFGGGASDGTRAYRASIRALTAEGNAIAISAVRRALDVLEARSVDGCVAAWPALLELARRAREADLDLAGRLREVMADNGHDAPRPRALLSAKRPARRRPAARRVRPPEGRASARARRGTGAGARRGAGWRG</sequence>
<dbReference type="Pfam" id="PF04055">
    <property type="entry name" value="Radical_SAM"/>
    <property type="match status" value="1"/>
</dbReference>
<keyword evidence="2" id="KW-0489">Methyltransferase</keyword>
<dbReference type="InterPro" id="IPR036724">
    <property type="entry name" value="Cobalamin-bd_sf"/>
</dbReference>
<dbReference type="SMART" id="SM00729">
    <property type="entry name" value="Elp3"/>
    <property type="match status" value="1"/>
</dbReference>
<dbReference type="CDD" id="cd01335">
    <property type="entry name" value="Radical_SAM"/>
    <property type="match status" value="1"/>
</dbReference>
<dbReference type="InterPro" id="IPR051198">
    <property type="entry name" value="BchE-like"/>
</dbReference>
<dbReference type="EMBL" id="CP001359">
    <property type="protein sequence ID" value="ACL67349.1"/>
    <property type="molecule type" value="Genomic_DNA"/>
</dbReference>
<dbReference type="InterPro" id="IPR023404">
    <property type="entry name" value="rSAM_horseshoe"/>
</dbReference>
<dbReference type="GO" id="GO:0005829">
    <property type="term" value="C:cytosol"/>
    <property type="evidence" value="ECO:0007669"/>
    <property type="project" value="TreeGrafter"/>
</dbReference>
<dbReference type="AlphaFoldDB" id="B8J9G1"/>
<reference evidence="11" key="1">
    <citation type="submission" date="2009-01" db="EMBL/GenBank/DDBJ databases">
        <title>Complete sequence of Anaeromyxobacter dehalogenans 2CP-1.</title>
        <authorList>
            <consortium name="US DOE Joint Genome Institute"/>
            <person name="Lucas S."/>
            <person name="Copeland A."/>
            <person name="Lapidus A."/>
            <person name="Glavina del Rio T."/>
            <person name="Dalin E."/>
            <person name="Tice H."/>
            <person name="Bruce D."/>
            <person name="Goodwin L."/>
            <person name="Pitluck S."/>
            <person name="Saunders E."/>
            <person name="Brettin T."/>
            <person name="Detter J.C."/>
            <person name="Han C."/>
            <person name="Larimer F."/>
            <person name="Land M."/>
            <person name="Hauser L."/>
            <person name="Kyrpides N."/>
            <person name="Ovchinnikova G."/>
            <person name="Beliaev A.S."/>
            <person name="Richardson P."/>
        </authorList>
    </citation>
    <scope>NUCLEOTIDE SEQUENCE</scope>
    <source>
        <strain evidence="11">2CP-1</strain>
    </source>
</reference>
<dbReference type="KEGG" id="acp:A2cp1_4030"/>
<protein>
    <submittedName>
        <fullName evidence="11">Radical SAM domain protein</fullName>
    </submittedName>
</protein>
<evidence type="ECO:0000256" key="2">
    <source>
        <dbReference type="ARBA" id="ARBA00022603"/>
    </source>
</evidence>
<evidence type="ECO:0000256" key="4">
    <source>
        <dbReference type="ARBA" id="ARBA00022691"/>
    </source>
</evidence>
<dbReference type="RefSeq" id="WP_015935076.1">
    <property type="nucleotide sequence ID" value="NC_011891.1"/>
</dbReference>
<dbReference type="InterPro" id="IPR058240">
    <property type="entry name" value="rSAM_sf"/>
</dbReference>
<dbReference type="CDD" id="cd02068">
    <property type="entry name" value="radical_SAM_B12_BD"/>
    <property type="match status" value="1"/>
</dbReference>
<keyword evidence="12" id="KW-1185">Reference proteome</keyword>
<feature type="compositionally biased region" description="Basic residues" evidence="8">
    <location>
        <begin position="535"/>
        <end position="546"/>
    </location>
</feature>
<dbReference type="Gene3D" id="3.40.50.280">
    <property type="entry name" value="Cobalamin-binding domain"/>
    <property type="match status" value="1"/>
</dbReference>
<accession>B8J9G1</accession>
<evidence type="ECO:0000256" key="1">
    <source>
        <dbReference type="ARBA" id="ARBA00001966"/>
    </source>
</evidence>
<dbReference type="GO" id="GO:0003824">
    <property type="term" value="F:catalytic activity"/>
    <property type="evidence" value="ECO:0007669"/>
    <property type="project" value="InterPro"/>
</dbReference>
<dbReference type="GO" id="GO:0031419">
    <property type="term" value="F:cobalamin binding"/>
    <property type="evidence" value="ECO:0007669"/>
    <property type="project" value="InterPro"/>
</dbReference>
<evidence type="ECO:0000259" key="9">
    <source>
        <dbReference type="PROSITE" id="PS51332"/>
    </source>
</evidence>
<keyword evidence="5" id="KW-0479">Metal-binding</keyword>
<dbReference type="Pfam" id="PF02310">
    <property type="entry name" value="B12-binding"/>
    <property type="match status" value="1"/>
</dbReference>
<evidence type="ECO:0000259" key="10">
    <source>
        <dbReference type="PROSITE" id="PS51918"/>
    </source>
</evidence>
<dbReference type="Gene3D" id="3.80.30.20">
    <property type="entry name" value="tm_1862 like domain"/>
    <property type="match status" value="1"/>
</dbReference>
<keyword evidence="3" id="KW-0808">Transferase</keyword>
<dbReference type="GO" id="GO:0051539">
    <property type="term" value="F:4 iron, 4 sulfur cluster binding"/>
    <property type="evidence" value="ECO:0007669"/>
    <property type="project" value="UniProtKB-KW"/>
</dbReference>
<keyword evidence="6" id="KW-0408">Iron</keyword>
<dbReference type="SFLD" id="SFLDG01123">
    <property type="entry name" value="methyltransferase_(Class_B)"/>
    <property type="match status" value="1"/>
</dbReference>
<evidence type="ECO:0000313" key="11">
    <source>
        <dbReference type="EMBL" id="ACL67349.1"/>
    </source>
</evidence>
<dbReference type="InterPro" id="IPR006638">
    <property type="entry name" value="Elp3/MiaA/NifB-like_rSAM"/>
</dbReference>
<evidence type="ECO:0000256" key="8">
    <source>
        <dbReference type="SAM" id="MobiDB-lite"/>
    </source>
</evidence>
<gene>
    <name evidence="11" type="ordered locus">A2cp1_4030</name>
</gene>
<dbReference type="PROSITE" id="PS51332">
    <property type="entry name" value="B12_BINDING"/>
    <property type="match status" value="1"/>
</dbReference>
<dbReference type="SUPFAM" id="SSF52242">
    <property type="entry name" value="Cobalamin (vitamin B12)-binding domain"/>
    <property type="match status" value="1"/>
</dbReference>
<dbReference type="Proteomes" id="UP000007089">
    <property type="component" value="Chromosome"/>
</dbReference>
<dbReference type="InterPro" id="IPR007197">
    <property type="entry name" value="rSAM"/>
</dbReference>
<evidence type="ECO:0000256" key="3">
    <source>
        <dbReference type="ARBA" id="ARBA00022679"/>
    </source>
</evidence>
<dbReference type="PANTHER" id="PTHR43409">
    <property type="entry name" value="ANAEROBIC MAGNESIUM-PROTOPORPHYRIN IX MONOMETHYL ESTER CYCLASE-RELATED"/>
    <property type="match status" value="1"/>
</dbReference>
<dbReference type="PANTHER" id="PTHR43409:SF7">
    <property type="entry name" value="BLL1977 PROTEIN"/>
    <property type="match status" value="1"/>
</dbReference>
<dbReference type="SFLD" id="SFLDG01082">
    <property type="entry name" value="B12-binding_domain_containing"/>
    <property type="match status" value="1"/>
</dbReference>
<proteinExistence type="predicted"/>
<keyword evidence="7" id="KW-0411">Iron-sulfur</keyword>
<dbReference type="GO" id="GO:0046872">
    <property type="term" value="F:metal ion binding"/>
    <property type="evidence" value="ECO:0007669"/>
    <property type="project" value="UniProtKB-KW"/>
</dbReference>
<evidence type="ECO:0000256" key="6">
    <source>
        <dbReference type="ARBA" id="ARBA00023004"/>
    </source>
</evidence>
<dbReference type="SUPFAM" id="SSF102114">
    <property type="entry name" value="Radical SAM enzymes"/>
    <property type="match status" value="1"/>
</dbReference>
<feature type="domain" description="Radical SAM core" evidence="10">
    <location>
        <begin position="174"/>
        <end position="401"/>
    </location>
</feature>
<dbReference type="InterPro" id="IPR034466">
    <property type="entry name" value="Methyltransferase_Class_B"/>
</dbReference>
<dbReference type="SFLD" id="SFLDS00029">
    <property type="entry name" value="Radical_SAM"/>
    <property type="match status" value="1"/>
</dbReference>
<evidence type="ECO:0000313" key="12">
    <source>
        <dbReference type="Proteomes" id="UP000007089"/>
    </source>
</evidence>
<feature type="region of interest" description="Disordered" evidence="8">
    <location>
        <begin position="519"/>
        <end position="573"/>
    </location>
</feature>
<dbReference type="HOGENOM" id="CLU_476237_0_0_7"/>